<comment type="caution">
    <text evidence="2">The sequence shown here is derived from an EMBL/GenBank/DDBJ whole genome shotgun (WGS) entry which is preliminary data.</text>
</comment>
<proteinExistence type="predicted"/>
<reference evidence="2 3" key="1">
    <citation type="journal article" date="2019" name="Int. J. Syst. Evol. Microbiol.">
        <title>The Global Catalogue of Microorganisms (GCM) 10K type strain sequencing project: providing services to taxonomists for standard genome sequencing and annotation.</title>
        <authorList>
            <consortium name="The Broad Institute Genomics Platform"/>
            <consortium name="The Broad Institute Genome Sequencing Center for Infectious Disease"/>
            <person name="Wu L."/>
            <person name="Ma J."/>
        </authorList>
    </citation>
    <scope>NUCLEOTIDE SEQUENCE [LARGE SCALE GENOMIC DNA]</scope>
    <source>
        <strain evidence="2 3">JCM 3325</strain>
    </source>
</reference>
<sequence>MSGLSVSDGDRGRGAAWRNRSAAWPPSEAEVDSRKFSKRGRGPAGVCPGWRTGDETQPVTGRLRHRRTGLEDCHEGVRSLGNRRFRARCTCIGPCTCTPFLAGLPPDPRT</sequence>
<gene>
    <name evidence="2" type="ORF">GCM10010191_23230</name>
</gene>
<evidence type="ECO:0000313" key="2">
    <source>
        <dbReference type="EMBL" id="GAA2412947.1"/>
    </source>
</evidence>
<evidence type="ECO:0000256" key="1">
    <source>
        <dbReference type="SAM" id="MobiDB-lite"/>
    </source>
</evidence>
<name>A0ABN3ISW6_9ACTN</name>
<accession>A0ABN3ISW6</accession>
<organism evidence="2 3">
    <name type="scientific">Actinomadura vinacea</name>
    <dbReference type="NCBI Taxonomy" id="115336"/>
    <lineage>
        <taxon>Bacteria</taxon>
        <taxon>Bacillati</taxon>
        <taxon>Actinomycetota</taxon>
        <taxon>Actinomycetes</taxon>
        <taxon>Streptosporangiales</taxon>
        <taxon>Thermomonosporaceae</taxon>
        <taxon>Actinomadura</taxon>
    </lineage>
</organism>
<evidence type="ECO:0000313" key="3">
    <source>
        <dbReference type="Proteomes" id="UP001501231"/>
    </source>
</evidence>
<feature type="region of interest" description="Disordered" evidence="1">
    <location>
        <begin position="1"/>
        <end position="63"/>
    </location>
</feature>
<dbReference type="Proteomes" id="UP001501231">
    <property type="component" value="Unassembled WGS sequence"/>
</dbReference>
<protein>
    <submittedName>
        <fullName evidence="2">Uncharacterized protein</fullName>
    </submittedName>
</protein>
<dbReference type="EMBL" id="BAAARW010000008">
    <property type="protein sequence ID" value="GAA2412947.1"/>
    <property type="molecule type" value="Genomic_DNA"/>
</dbReference>
<keyword evidence="3" id="KW-1185">Reference proteome</keyword>